<evidence type="ECO:0000256" key="2">
    <source>
        <dbReference type="ARBA" id="ARBA00022980"/>
    </source>
</evidence>
<proteinExistence type="inferred from homology"/>
<dbReference type="AlphaFoldDB" id="E3PYH0"/>
<dbReference type="GO" id="GO:0006412">
    <property type="term" value="P:translation"/>
    <property type="evidence" value="ECO:0007669"/>
    <property type="project" value="InterPro"/>
</dbReference>
<evidence type="ECO:0000256" key="3">
    <source>
        <dbReference type="ARBA" id="ARBA00023274"/>
    </source>
</evidence>
<accession>E3PYH0</accession>
<dbReference type="InterPro" id="IPR023674">
    <property type="entry name" value="Ribosomal_uL1-like"/>
</dbReference>
<dbReference type="VEuPathDB" id="MicrosporidiaDB:H311_02428"/>
<dbReference type="GO" id="GO:0003723">
    <property type="term" value="F:RNA binding"/>
    <property type="evidence" value="ECO:0007669"/>
    <property type="project" value="InterPro"/>
</dbReference>
<dbReference type="GO" id="GO:0003735">
    <property type="term" value="F:structural constituent of ribosome"/>
    <property type="evidence" value="ECO:0007669"/>
    <property type="project" value="InterPro"/>
</dbReference>
<reference evidence="4" key="2">
    <citation type="submission" date="2010-10" db="EMBL/GenBank/DDBJ databases">
        <title>Identification of transcriptional signals in Encephalitozoon cuniculi widespread among Microsporidian phylum: Tool for structural genome annotation.</title>
        <authorList>
            <person name="Peyretaillade E."/>
            <person name="Goncalves O."/>
            <person name="Terrat S."/>
            <person name="Dugat-Bony E."/>
            <person name="Wincker P."/>
            <person name="Cornman R.S."/>
            <person name="Evans J.D."/>
            <person name="Delbac F."/>
            <person name="Peyret P."/>
        </authorList>
    </citation>
    <scope>NUCLEOTIDE SEQUENCE</scope>
    <source>
        <strain evidence="4">Undeen</strain>
    </source>
</reference>
<dbReference type="EMBL" id="FP583355">
    <property type="protein sequence ID" value="CBH31162.1"/>
    <property type="molecule type" value="Genomic_DNA"/>
</dbReference>
<evidence type="ECO:0000313" key="4">
    <source>
        <dbReference type="EMBL" id="CBH31162.1"/>
    </source>
</evidence>
<dbReference type="VEuPathDB" id="MicrosporidiaDB:H312_03047"/>
<comment type="similarity">
    <text evidence="1">Belongs to the universal ribosomal protein uL1 family.</text>
</comment>
<evidence type="ECO:0000256" key="1">
    <source>
        <dbReference type="ARBA" id="ARBA00010531"/>
    </source>
</evidence>
<sequence>MSFYNKEKLLSSIQALLAETEKKEDTIEIQLSIKGYDLKRDVRFDGNVLLPHPKRLKEKVVVIGDKALEEEAAKHEIPFISFETVAGKNVEKNKLKKKIAKSNHGVITLTNFNRFFEISFFNRKRTPLYFYKPGTDLKTCYEEISRTCKFKLRNNTVLSFAAGYVELGEEKIFQNVQAGLDFFVTLLKKGVSNIASVNIKSNQSKAIKLY</sequence>
<keyword evidence="3" id="KW-0687">Ribonucleoprotein</keyword>
<dbReference type="InterPro" id="IPR028364">
    <property type="entry name" value="Ribosomal_uL1/biogenesis"/>
</dbReference>
<protein>
    <submittedName>
        <fullName evidence="4">60S RIBOSOMAL PROTEIN L10A</fullName>
    </submittedName>
</protein>
<dbReference type="InterPro" id="IPR002143">
    <property type="entry name" value="Ribosomal_uL1"/>
</dbReference>
<name>E3PYH0_9MICR</name>
<dbReference type="Pfam" id="PF00687">
    <property type="entry name" value="Ribosomal_L1"/>
    <property type="match status" value="1"/>
</dbReference>
<organism evidence="4">
    <name type="scientific">Anncaliia algerae</name>
    <dbReference type="NCBI Taxonomy" id="723287"/>
    <lineage>
        <taxon>Eukaryota</taxon>
        <taxon>Fungi</taxon>
        <taxon>Fungi incertae sedis</taxon>
        <taxon>Microsporidia</taxon>
        <taxon>Tubulinosematoidea</taxon>
        <taxon>Tubulinosematidae</taxon>
        <taxon>Anncaliia</taxon>
    </lineage>
</organism>
<dbReference type="SUPFAM" id="SSF56808">
    <property type="entry name" value="Ribosomal protein L1"/>
    <property type="match status" value="1"/>
</dbReference>
<reference evidence="4" key="1">
    <citation type="submission" date="2009-10" db="EMBL/GenBank/DDBJ databases">
        <authorList>
            <person name="Genoscope - CEA"/>
        </authorList>
    </citation>
    <scope>NUCLEOTIDE SEQUENCE</scope>
    <source>
        <strain evidence="4">Undeen</strain>
    </source>
</reference>
<dbReference type="GO" id="GO:0015934">
    <property type="term" value="C:large ribosomal subunit"/>
    <property type="evidence" value="ECO:0007669"/>
    <property type="project" value="InterPro"/>
</dbReference>
<dbReference type="Gene3D" id="3.30.190.20">
    <property type="match status" value="2"/>
</dbReference>
<keyword evidence="2 4" id="KW-0689">Ribosomal protein</keyword>
<dbReference type="PIRSF" id="PIRSF002155">
    <property type="entry name" value="Ribosomal_L1"/>
    <property type="match status" value="1"/>
</dbReference>